<dbReference type="InterPro" id="IPR045275">
    <property type="entry name" value="MscS_archaea/bacteria_type"/>
</dbReference>
<reference evidence="3" key="1">
    <citation type="submission" date="2006-06" db="EMBL/GenBank/DDBJ databases">
        <title>Complete sequence of chromosome of Mycobacterium sp. MCS.</title>
        <authorList>
            <consortium name="US DOE Joint Genome Institute"/>
            <person name="Copeland A."/>
            <person name="Lucas S."/>
            <person name="Lapidus A."/>
            <person name="Barry K."/>
            <person name="Detter J.C."/>
            <person name="Glavina del Rio T."/>
            <person name="Hammon N."/>
            <person name="Israni S."/>
            <person name="Dalin E."/>
            <person name="Tice H."/>
            <person name="Pitluck S."/>
            <person name="Martinez M."/>
            <person name="Schmutz J."/>
            <person name="Larimer F."/>
            <person name="Land M."/>
            <person name="Hauser L."/>
            <person name="Kyrpides N."/>
            <person name="Kim E."/>
            <person name="Miller C.D."/>
            <person name="Hughes J.E."/>
            <person name="Anderson A.J."/>
            <person name="Sims R.C."/>
            <person name="Richardson P."/>
        </authorList>
    </citation>
    <scope>NUCLEOTIDE SEQUENCE [LARGE SCALE GENOMIC DNA]</scope>
    <source>
        <strain evidence="3">MCS</strain>
    </source>
</reference>
<evidence type="ECO:0000313" key="3">
    <source>
        <dbReference type="EMBL" id="ABG07849.1"/>
    </source>
</evidence>
<dbReference type="AlphaFoldDB" id="A0A5Q5BHT9"/>
<dbReference type="PANTHER" id="PTHR30221:SF1">
    <property type="entry name" value="SMALL-CONDUCTANCE MECHANOSENSITIVE CHANNEL"/>
    <property type="match status" value="1"/>
</dbReference>
<protein>
    <submittedName>
        <fullName evidence="3">Conserved TM helix</fullName>
    </submittedName>
</protein>
<feature type="transmembrane region" description="Helical" evidence="2">
    <location>
        <begin position="149"/>
        <end position="170"/>
    </location>
</feature>
<keyword evidence="2" id="KW-1133">Transmembrane helix</keyword>
<name>A0A5Q5BHT9_MYCSS</name>
<feature type="transmembrane region" description="Helical" evidence="2">
    <location>
        <begin position="176"/>
        <end position="197"/>
    </location>
</feature>
<dbReference type="Gene3D" id="1.10.287.1260">
    <property type="match status" value="1"/>
</dbReference>
<accession>A0A5Q5BHT9</accession>
<feature type="transmembrane region" description="Helical" evidence="2">
    <location>
        <begin position="76"/>
        <end position="95"/>
    </location>
</feature>
<feature type="transmembrane region" description="Helical" evidence="2">
    <location>
        <begin position="101"/>
        <end position="129"/>
    </location>
</feature>
<keyword evidence="2" id="KW-0812">Transmembrane</keyword>
<keyword evidence="2" id="KW-0472">Membrane</keyword>
<dbReference type="InterPro" id="IPR008910">
    <property type="entry name" value="MSC_TM_helix"/>
</dbReference>
<gene>
    <name evidence="3" type="ordered locus">Mmcs_1740</name>
</gene>
<feature type="compositionally biased region" description="Gly residues" evidence="1">
    <location>
        <begin position="244"/>
        <end position="254"/>
    </location>
</feature>
<dbReference type="PANTHER" id="PTHR30221">
    <property type="entry name" value="SMALL-CONDUCTANCE MECHANOSENSITIVE CHANNEL"/>
    <property type="match status" value="1"/>
</dbReference>
<dbReference type="GO" id="GO:0008381">
    <property type="term" value="F:mechanosensitive monoatomic ion channel activity"/>
    <property type="evidence" value="ECO:0007669"/>
    <property type="project" value="InterPro"/>
</dbReference>
<dbReference type="Pfam" id="PF05552">
    <property type="entry name" value="MS_channel_1st_1"/>
    <property type="match status" value="2"/>
</dbReference>
<proteinExistence type="predicted"/>
<evidence type="ECO:0000256" key="1">
    <source>
        <dbReference type="SAM" id="MobiDB-lite"/>
    </source>
</evidence>
<evidence type="ECO:0000256" key="2">
    <source>
        <dbReference type="SAM" id="Phobius"/>
    </source>
</evidence>
<feature type="transmembrane region" description="Helical" evidence="2">
    <location>
        <begin position="20"/>
        <end position="37"/>
    </location>
</feature>
<dbReference type="EMBL" id="CP000384">
    <property type="protein sequence ID" value="ABG07849.1"/>
    <property type="molecule type" value="Genomic_DNA"/>
</dbReference>
<feature type="region of interest" description="Disordered" evidence="1">
    <location>
        <begin position="232"/>
        <end position="335"/>
    </location>
</feature>
<dbReference type="KEGG" id="mmc:Mmcs_1740"/>
<organism evidence="3">
    <name type="scientific">Mycobacterium sp. (strain MCS)</name>
    <dbReference type="NCBI Taxonomy" id="164756"/>
    <lineage>
        <taxon>Bacteria</taxon>
        <taxon>Bacillati</taxon>
        <taxon>Actinomycetota</taxon>
        <taxon>Actinomycetes</taxon>
        <taxon>Mycobacteriales</taxon>
        <taxon>Mycobacteriaceae</taxon>
        <taxon>Mycobacterium</taxon>
    </lineage>
</organism>
<sequence>MEDALRDMWRSVANFAPKLVAFLVILIIGWILAKLIAKAIDKILEKVGFDRAVERGGVKKALARSDYDASTIVSKIIYYALLLIVLQLAFGVFGPNPISELIAGVIAFLPRLLVAVIIIVVAAAIAAAVRDIVSNALSGLSYGRMLANIASIAILGLGAIAALNQVGIALTVTLPVLIAILGTIGGILVVGVGGGLIKPMQQRWEDYLSRAESEGRNMREHLNSRDRETTVLPATAGSPQPGYSPGGGQQGAGQYGYTEGAPRYSNEPQYQSDPRYPSAPQYPNDPGGRTSPTGPPTGPYPTGQPTGYDDPSGGRHTGMPGGQQYPYGGDRGGQQ</sequence>